<dbReference type="AlphaFoldDB" id="A0A5J5J1I7"/>
<dbReference type="OrthoDB" id="5076493at2"/>
<protein>
    <submittedName>
        <fullName evidence="2">Uncharacterized protein</fullName>
    </submittedName>
</protein>
<evidence type="ECO:0000313" key="2">
    <source>
        <dbReference type="EMBL" id="KAA9108396.1"/>
    </source>
</evidence>
<keyword evidence="3" id="KW-1185">Reference proteome</keyword>
<dbReference type="EMBL" id="VYSA01000002">
    <property type="protein sequence ID" value="KAA9108396.1"/>
    <property type="molecule type" value="Genomic_DNA"/>
</dbReference>
<gene>
    <name evidence="2" type="ORF">F6B43_13525</name>
</gene>
<dbReference type="Proteomes" id="UP000325827">
    <property type="component" value="Unassembled WGS sequence"/>
</dbReference>
<evidence type="ECO:0000256" key="1">
    <source>
        <dbReference type="SAM" id="MobiDB-lite"/>
    </source>
</evidence>
<sequence>MGAHRYEVLVKGRFGPELSAALEGFEITTAAGGFTLVTGDVPDQQRLLGLLAAFDDLHIQVISVNPSEVPANGSPLSGDVAPSTDD</sequence>
<reference evidence="3" key="1">
    <citation type="submission" date="2019-09" db="EMBL/GenBank/DDBJ databases">
        <title>Mumia zhuanghuii sp. nov. isolated from the intestinal contents of plateau pika (Ochotona curzoniae) in the Qinghai-Tibet plateau of China.</title>
        <authorList>
            <person name="Tian Z."/>
        </authorList>
    </citation>
    <scope>NUCLEOTIDE SEQUENCE [LARGE SCALE GENOMIC DNA]</scope>
    <source>
        <strain evidence="3">JCM 30598</strain>
    </source>
</reference>
<feature type="region of interest" description="Disordered" evidence="1">
    <location>
        <begin position="67"/>
        <end position="86"/>
    </location>
</feature>
<dbReference type="RefSeq" id="WP_150449428.1">
    <property type="nucleotide sequence ID" value="NZ_VYSA01000002.1"/>
</dbReference>
<accession>A0A5J5J1I7</accession>
<organism evidence="2 3">
    <name type="scientific">Microbacterium rhizomatis</name>
    <dbReference type="NCBI Taxonomy" id="1631477"/>
    <lineage>
        <taxon>Bacteria</taxon>
        <taxon>Bacillati</taxon>
        <taxon>Actinomycetota</taxon>
        <taxon>Actinomycetes</taxon>
        <taxon>Micrococcales</taxon>
        <taxon>Microbacteriaceae</taxon>
        <taxon>Microbacterium</taxon>
    </lineage>
</organism>
<comment type="caution">
    <text evidence="2">The sequence shown here is derived from an EMBL/GenBank/DDBJ whole genome shotgun (WGS) entry which is preliminary data.</text>
</comment>
<name>A0A5J5J1I7_9MICO</name>
<proteinExistence type="predicted"/>
<evidence type="ECO:0000313" key="3">
    <source>
        <dbReference type="Proteomes" id="UP000325827"/>
    </source>
</evidence>